<keyword evidence="2" id="KW-0732">Signal</keyword>
<dbReference type="Proteomes" id="UP001303373">
    <property type="component" value="Chromosome 6"/>
</dbReference>
<organism evidence="3 4">
    <name type="scientific">Acrodontium crateriforme</name>
    <dbReference type="NCBI Taxonomy" id="150365"/>
    <lineage>
        <taxon>Eukaryota</taxon>
        <taxon>Fungi</taxon>
        <taxon>Dikarya</taxon>
        <taxon>Ascomycota</taxon>
        <taxon>Pezizomycotina</taxon>
        <taxon>Dothideomycetes</taxon>
        <taxon>Dothideomycetidae</taxon>
        <taxon>Mycosphaerellales</taxon>
        <taxon>Teratosphaeriaceae</taxon>
        <taxon>Acrodontium</taxon>
    </lineage>
</organism>
<feature type="region of interest" description="Disordered" evidence="1">
    <location>
        <begin position="859"/>
        <end position="878"/>
    </location>
</feature>
<feature type="compositionally biased region" description="Low complexity" evidence="1">
    <location>
        <begin position="859"/>
        <end position="875"/>
    </location>
</feature>
<dbReference type="EMBL" id="CP138585">
    <property type="protein sequence ID" value="WPH01470.1"/>
    <property type="molecule type" value="Genomic_DNA"/>
</dbReference>
<sequence>MHINSLVFGALLVGAASSHQNVVRQAYGSGTVDSAAYGTQPSAPYTAGTSKLLSYSIIQPKPHGASTYSSKAPLPNHSVEPQYTTYTTLCETTVNGSAVVATHTHSKVLPPSGYAPPLTGSVTGIAPASTSSSTVNATCGGQTLNVLGASLDWWYTHTYTYTASTFDILYNSQGVSTGWTLLSATTIFDIASAVVEPTCTSTLSYYSQYNTSLYSISCFETPVPTAAATSVLTQTAYKSFNQTTGTGSLPDVATTPPPAAATIPSSGGIYSAGTPFVFFSAYEIMTKFPTTYRNGSRGCAEATQLYTMKSPFSFEYAGEDVDGQEVVNAGVTGDVNPAFLGVVNVTAAVAGSWVAAPTVVVVMEKILGAQVVLANTQTTVPALQTPTPTLPAGIVPITTTTAGLVIPTDLTARIESTAVSLILPTFSTSSPPRTTAEEDTTSAQAVVAPVTRTIKPFTAHVESSVVTLEIDVPASQTVVTAVFNGKTVTAGAVTQTGPQAASAAAATSNGGVAALIGAIIGASQSPTNALEVLSQAITNPTTAALAGAGQLSVGANQLPLLTLGSSTYTPNAATQFSIAPSEILTPGGKVVVDGSTISLASGATAVIINGVTSSLSPPSITAAPILVMHSTAYLGNQGSAFDVAGKMLTPGEVMTVSGTTYSLASDGSVIVVNGATHTIGPMTNDVAAKATITAPPVLTIGDTVYGANGGTSYVISSQTLTPGGTIVLSGANGDQTISLNLAANTAYTIVDSGNSTITSAIGVPTPLAPLLEIDGETFTAVNPAVPSYVIDGETLVPGGSPETVTISGSTFILSLEPQATVLVIEEPNGAGQVTSTIYETLFPATVKSTVYMTEVASATATTSSTSESGSTTPTAGLQNHASSVSNVQWQALTGVGLVSLVMAIWL</sequence>
<gene>
    <name evidence="3" type="ORF">R9X50_00431600</name>
</gene>
<evidence type="ECO:0000256" key="2">
    <source>
        <dbReference type="SAM" id="SignalP"/>
    </source>
</evidence>
<evidence type="ECO:0000313" key="3">
    <source>
        <dbReference type="EMBL" id="WPH01470.1"/>
    </source>
</evidence>
<name>A0AAQ3RAP1_9PEZI</name>
<protein>
    <submittedName>
        <fullName evidence="3">Uncharacterized protein</fullName>
    </submittedName>
</protein>
<dbReference type="AlphaFoldDB" id="A0AAQ3RAP1"/>
<keyword evidence="4" id="KW-1185">Reference proteome</keyword>
<proteinExistence type="predicted"/>
<evidence type="ECO:0000313" key="4">
    <source>
        <dbReference type="Proteomes" id="UP001303373"/>
    </source>
</evidence>
<feature type="chain" id="PRO_5042966697" evidence="2">
    <location>
        <begin position="19"/>
        <end position="906"/>
    </location>
</feature>
<reference evidence="3 4" key="1">
    <citation type="submission" date="2023-11" db="EMBL/GenBank/DDBJ databases">
        <title>An acidophilic fungus is an integral part of prey digestion in a carnivorous sundew plant.</title>
        <authorList>
            <person name="Tsai I.J."/>
        </authorList>
    </citation>
    <scope>NUCLEOTIDE SEQUENCE [LARGE SCALE GENOMIC DNA]</scope>
    <source>
        <strain evidence="3">169a</strain>
    </source>
</reference>
<accession>A0AAQ3RAP1</accession>
<feature type="signal peptide" evidence="2">
    <location>
        <begin position="1"/>
        <end position="18"/>
    </location>
</feature>
<evidence type="ECO:0000256" key="1">
    <source>
        <dbReference type="SAM" id="MobiDB-lite"/>
    </source>
</evidence>